<feature type="compositionally biased region" description="Basic and acidic residues" evidence="4">
    <location>
        <begin position="1069"/>
        <end position="1085"/>
    </location>
</feature>
<reference evidence="6 7" key="1">
    <citation type="submission" date="2022-03" db="EMBL/GenBank/DDBJ databases">
        <authorList>
            <person name="Macdonald S."/>
            <person name="Ahmed S."/>
            <person name="Newling K."/>
        </authorList>
    </citation>
    <scope>NUCLEOTIDE SEQUENCE [LARGE SCALE GENOMIC DNA]</scope>
</reference>
<feature type="coiled-coil region" evidence="3">
    <location>
        <begin position="595"/>
        <end position="666"/>
    </location>
</feature>
<feature type="region of interest" description="Disordered" evidence="4">
    <location>
        <begin position="879"/>
        <end position="910"/>
    </location>
</feature>
<sequence>MTISNVFFSGLTIGRGSPGVQTRLLRFHEGRRTRRGVEITFIDLLLIDGNGTIMPAKINHDRLPSFRPMLTAGLMYYLTGFDVAPCAQKFMLTDSFLVIRFNASTCFYELTNPSQTVPEEAFRFCNAAELGLLANTNRRLPDIVGEITGVRSTVKEPLKGKNHVMVTVKMDKLLLLLTTSFIYSVILSLFDSGAISFHRSLESMSLGPRVVVATNVCPRIVGGSDFLVILRSFIIMRNISKCVCSLNARGAGLALTKLLLGEVPEVEQLTIAEANSFAVLHPSEETEFLCIGRVTRINSEKGWSYVACSRCSRELQRTNCSFTCMRYENTNAAGALRYRVELSVADITGEGFFLCFDGVMTKLHRVGACEAGQELVGNGVNPKDYPMPLFITRMEGKIYAFHVRLCVTMVDDDKVSNNFSLLPDLNDDSSTPFNNSMEFDSSILDLLNLEDGRKTPNLLPDHNPFLESVHAPPQEDQHLFVEAESPKVYIAPRVMINHEDSFPLDSQTDIIEDARISLPESPRGSQDVGLTRLKVPGSPRAFVHPRTSGSPRFGSPTSPVLIDTTAPFESVKDAVSKFGGITDWKANKIQTIERRKTVDQDLEKIQEDMPEYKKQAVVAEEAKEQVVMELERTRSIVEELKLELEKAELEEKQAKQDSDLAKLRVEEMEQGIAEESSIAAKTQLEVAQARHLSAVSELGNLREEIEMVSNEYESLLKEKELAEKRAEDSVLEAKDVEKQMTSLAIDVIATKQLLESAQAAHLEAEEKNFDAAMARDQDLYNREKELKMVEEEIERLRQEIHAADDVKIKLETASILQQDLRAEIPAYKDSNDKRNNSDIQAAVDSARKELEEVKSNIEKANSEVKTLKIIVGSLQSELEREKKDLSETKHREALSVQRNSEKSREERSAEIAKKLQEANKEVEEAKSLALAAREALRKAKEESDEARTGVSAIESQLTEAKREMEAAKASEKLALAAIKALQETECCKNIEDVSSSPRNIIISVEEYYELSKKAHEVEEAANRKLAEIVSQIEAAKEEESRVLEKLEEVNRETALQKEKLKEAMGNVEKARDVKVGMDHELRKWSSENGTKSPKTSPEGGEKENHDLGKSKSALHSAKSFAFGEQGSNNVGDSSNVAPETKKKKKKFSLLPKVFMFLSRKKSNK</sequence>
<evidence type="ECO:0000313" key="7">
    <source>
        <dbReference type="Proteomes" id="UP001642260"/>
    </source>
</evidence>
<feature type="transmembrane region" description="Helical" evidence="5">
    <location>
        <begin position="173"/>
        <end position="190"/>
    </location>
</feature>
<evidence type="ECO:0000256" key="4">
    <source>
        <dbReference type="SAM" id="MobiDB-lite"/>
    </source>
</evidence>
<protein>
    <submittedName>
        <fullName evidence="6">Uncharacterized protein</fullName>
    </submittedName>
</protein>
<comment type="caution">
    <text evidence="6">The sequence shown here is derived from an EMBL/GenBank/DDBJ whole genome shotgun (WGS) entry which is preliminary data.</text>
</comment>
<gene>
    <name evidence="6" type="ORF">ERUC_LOCUS38724</name>
</gene>
<name>A0ABC8LR56_ERUVS</name>
<feature type="coiled-coil region" evidence="3">
    <location>
        <begin position="698"/>
        <end position="739"/>
    </location>
</feature>
<dbReference type="EMBL" id="CAKOAT010705153">
    <property type="protein sequence ID" value="CAH8386241.1"/>
    <property type="molecule type" value="Genomic_DNA"/>
</dbReference>
<evidence type="ECO:0000256" key="3">
    <source>
        <dbReference type="SAM" id="Coils"/>
    </source>
</evidence>
<keyword evidence="5" id="KW-1133">Transmembrane helix</keyword>
<dbReference type="InterPro" id="IPR012340">
    <property type="entry name" value="NA-bd_OB-fold"/>
</dbReference>
<proteinExistence type="inferred from homology"/>
<dbReference type="PANTHER" id="PTHR32054">
    <property type="entry name" value="HEAVY CHAIN, PUTATIVE, EXPRESSED-RELATED-RELATED"/>
    <property type="match status" value="1"/>
</dbReference>
<dbReference type="SUPFAM" id="SSF50249">
    <property type="entry name" value="Nucleic acid-binding proteins"/>
    <property type="match status" value="1"/>
</dbReference>
<dbReference type="InterPro" id="IPR008545">
    <property type="entry name" value="Web"/>
</dbReference>
<dbReference type="PANTHER" id="PTHR32054:SF32">
    <property type="entry name" value="PROTEIN WEAK CHLOROPLAST MOVEMENT UNDER BLUE LIGHT-LIKE 2"/>
    <property type="match status" value="1"/>
</dbReference>
<evidence type="ECO:0000313" key="6">
    <source>
        <dbReference type="EMBL" id="CAH8386241.1"/>
    </source>
</evidence>
<evidence type="ECO:0000256" key="5">
    <source>
        <dbReference type="SAM" id="Phobius"/>
    </source>
</evidence>
<dbReference type="Proteomes" id="UP001642260">
    <property type="component" value="Unassembled WGS sequence"/>
</dbReference>
<accession>A0ABC8LR56</accession>
<feature type="compositionally biased region" description="Basic and acidic residues" evidence="4">
    <location>
        <begin position="1099"/>
        <end position="1109"/>
    </location>
</feature>
<feature type="coiled-coil region" evidence="3">
    <location>
        <begin position="1018"/>
        <end position="1066"/>
    </location>
</feature>
<dbReference type="Pfam" id="PF05701">
    <property type="entry name" value="WEMBL"/>
    <property type="match status" value="1"/>
</dbReference>
<feature type="compositionally biased region" description="Polar residues" evidence="4">
    <location>
        <begin position="547"/>
        <end position="558"/>
    </location>
</feature>
<keyword evidence="5" id="KW-0472">Membrane</keyword>
<feature type="region of interest" description="Disordered" evidence="4">
    <location>
        <begin position="1069"/>
        <end position="1144"/>
    </location>
</feature>
<feature type="compositionally biased region" description="Polar residues" evidence="4">
    <location>
        <begin position="1125"/>
        <end position="1137"/>
    </location>
</feature>
<comment type="similarity">
    <text evidence="1">Belongs to the WEB family.</text>
</comment>
<keyword evidence="7" id="KW-1185">Reference proteome</keyword>
<dbReference type="CDD" id="cd06503">
    <property type="entry name" value="ATP-synt_Fo_b"/>
    <property type="match status" value="1"/>
</dbReference>
<feature type="compositionally biased region" description="Polar residues" evidence="4">
    <location>
        <begin position="1086"/>
        <end position="1095"/>
    </location>
</feature>
<dbReference type="Gene3D" id="2.40.50.140">
    <property type="entry name" value="Nucleic acid-binding proteins"/>
    <property type="match status" value="1"/>
</dbReference>
<organism evidence="6 7">
    <name type="scientific">Eruca vesicaria subsp. sativa</name>
    <name type="common">Garden rocket</name>
    <name type="synonym">Eruca sativa</name>
    <dbReference type="NCBI Taxonomy" id="29727"/>
    <lineage>
        <taxon>Eukaryota</taxon>
        <taxon>Viridiplantae</taxon>
        <taxon>Streptophyta</taxon>
        <taxon>Embryophyta</taxon>
        <taxon>Tracheophyta</taxon>
        <taxon>Spermatophyta</taxon>
        <taxon>Magnoliopsida</taxon>
        <taxon>eudicotyledons</taxon>
        <taxon>Gunneridae</taxon>
        <taxon>Pentapetalae</taxon>
        <taxon>rosids</taxon>
        <taxon>malvids</taxon>
        <taxon>Brassicales</taxon>
        <taxon>Brassicaceae</taxon>
        <taxon>Brassiceae</taxon>
        <taxon>Eruca</taxon>
    </lineage>
</organism>
<keyword evidence="5" id="KW-0812">Transmembrane</keyword>
<feature type="region of interest" description="Disordered" evidence="4">
    <location>
        <begin position="519"/>
        <end position="559"/>
    </location>
</feature>
<evidence type="ECO:0000256" key="2">
    <source>
        <dbReference type="ARBA" id="ARBA00023054"/>
    </source>
</evidence>
<dbReference type="AlphaFoldDB" id="A0ABC8LR56"/>
<keyword evidence="2 3" id="KW-0175">Coiled coil</keyword>
<evidence type="ECO:0000256" key="1">
    <source>
        <dbReference type="ARBA" id="ARBA00005485"/>
    </source>
</evidence>